<keyword evidence="3" id="KW-0804">Transcription</keyword>
<evidence type="ECO:0000259" key="5">
    <source>
        <dbReference type="PROSITE" id="PS50977"/>
    </source>
</evidence>
<dbReference type="EMBL" id="JAUSUA010000003">
    <property type="protein sequence ID" value="MDQ0207721.1"/>
    <property type="molecule type" value="Genomic_DNA"/>
</dbReference>
<reference evidence="6 7" key="1">
    <citation type="submission" date="2023-07" db="EMBL/GenBank/DDBJ databases">
        <title>Genomic Encyclopedia of Type Strains, Phase IV (KMG-IV): sequencing the most valuable type-strain genomes for metagenomic binning, comparative biology and taxonomic classification.</title>
        <authorList>
            <person name="Goeker M."/>
        </authorList>
    </citation>
    <scope>NUCLEOTIDE SEQUENCE [LARGE SCALE GENOMIC DNA]</scope>
    <source>
        <strain evidence="6 7">DSM 19154</strain>
    </source>
</reference>
<dbReference type="RefSeq" id="WP_306983225.1">
    <property type="nucleotide sequence ID" value="NZ_JAUSUA010000003.1"/>
</dbReference>
<dbReference type="PANTHER" id="PTHR47506">
    <property type="entry name" value="TRANSCRIPTIONAL REGULATORY PROTEIN"/>
    <property type="match status" value="1"/>
</dbReference>
<organism evidence="6 7">
    <name type="scientific">Alkalicoccobacillus murimartini</name>
    <dbReference type="NCBI Taxonomy" id="171685"/>
    <lineage>
        <taxon>Bacteria</taxon>
        <taxon>Bacillati</taxon>
        <taxon>Bacillota</taxon>
        <taxon>Bacilli</taxon>
        <taxon>Bacillales</taxon>
        <taxon>Bacillaceae</taxon>
        <taxon>Alkalicoccobacillus</taxon>
    </lineage>
</organism>
<keyword evidence="7" id="KW-1185">Reference proteome</keyword>
<proteinExistence type="predicted"/>
<evidence type="ECO:0000313" key="7">
    <source>
        <dbReference type="Proteomes" id="UP001225034"/>
    </source>
</evidence>
<evidence type="ECO:0000256" key="1">
    <source>
        <dbReference type="ARBA" id="ARBA00023015"/>
    </source>
</evidence>
<accession>A0ABT9YJL9</accession>
<name>A0ABT9YJL9_9BACI</name>
<evidence type="ECO:0000256" key="2">
    <source>
        <dbReference type="ARBA" id="ARBA00023125"/>
    </source>
</evidence>
<sequence length="197" mass="22274">MKQSVEYPPNLIHIMEQTEVLIKEFGCSQTTLKKIMDKAEVSKGAIYHYVSSKDELFGLMLKKNIFDVNESFWNVLSQGEVDLQAPLKAITDGLTFFFEPASDVTNPIFIYLLSKTENPPVQQILDEFYSYSIAQASSWIEAGQQGCAINPTINPEKTAAAFLTYSFGLRVTQLLAPTRTALQKDEFYTYMMNTLKP</sequence>
<feature type="DNA-binding region" description="H-T-H motif" evidence="4">
    <location>
        <begin position="31"/>
        <end position="50"/>
    </location>
</feature>
<dbReference type="Proteomes" id="UP001225034">
    <property type="component" value="Unassembled WGS sequence"/>
</dbReference>
<keyword evidence="2 4" id="KW-0238">DNA-binding</keyword>
<dbReference type="InterPro" id="IPR001647">
    <property type="entry name" value="HTH_TetR"/>
</dbReference>
<dbReference type="SUPFAM" id="SSF46689">
    <property type="entry name" value="Homeodomain-like"/>
    <property type="match status" value="1"/>
</dbReference>
<gene>
    <name evidence="6" type="ORF">J2S05_002522</name>
</gene>
<dbReference type="InterPro" id="IPR009057">
    <property type="entry name" value="Homeodomain-like_sf"/>
</dbReference>
<dbReference type="SUPFAM" id="SSF48498">
    <property type="entry name" value="Tetracyclin repressor-like, C-terminal domain"/>
    <property type="match status" value="1"/>
</dbReference>
<dbReference type="InterPro" id="IPR036271">
    <property type="entry name" value="Tet_transcr_reg_TetR-rel_C_sf"/>
</dbReference>
<protein>
    <submittedName>
        <fullName evidence="6">AcrR family transcriptional regulator</fullName>
    </submittedName>
</protein>
<comment type="caution">
    <text evidence="6">The sequence shown here is derived from an EMBL/GenBank/DDBJ whole genome shotgun (WGS) entry which is preliminary data.</text>
</comment>
<dbReference type="Gene3D" id="1.10.357.10">
    <property type="entry name" value="Tetracycline Repressor, domain 2"/>
    <property type="match status" value="1"/>
</dbReference>
<evidence type="ECO:0000256" key="3">
    <source>
        <dbReference type="ARBA" id="ARBA00023163"/>
    </source>
</evidence>
<dbReference type="Pfam" id="PF00440">
    <property type="entry name" value="TetR_N"/>
    <property type="match status" value="1"/>
</dbReference>
<evidence type="ECO:0000313" key="6">
    <source>
        <dbReference type="EMBL" id="MDQ0207721.1"/>
    </source>
</evidence>
<keyword evidence="1" id="KW-0805">Transcription regulation</keyword>
<feature type="domain" description="HTH tetR-type" evidence="5">
    <location>
        <begin position="8"/>
        <end position="68"/>
    </location>
</feature>
<dbReference type="PROSITE" id="PS50977">
    <property type="entry name" value="HTH_TETR_2"/>
    <property type="match status" value="1"/>
</dbReference>
<dbReference type="PANTHER" id="PTHR47506:SF6">
    <property type="entry name" value="HTH-TYPE TRANSCRIPTIONAL REPRESSOR NEMR"/>
    <property type="match status" value="1"/>
</dbReference>
<evidence type="ECO:0000256" key="4">
    <source>
        <dbReference type="PROSITE-ProRule" id="PRU00335"/>
    </source>
</evidence>